<dbReference type="RefSeq" id="WP_133712590.1">
    <property type="nucleotide sequence ID" value="NZ_SOAG01000013.1"/>
</dbReference>
<name>A0A4R7EW69_9FLAO</name>
<sequence>MENKTQNNPDHFDEITFNELKSFFKSLSNSVGLCFYRMVRFIIKNAIYLILLIAIGFGLGYFLDRTSTGAVGEKTFDLTNSDKTKMYEVVVVPNYGSIDFIIDWINHYEDKEPLTEGIKEIRIQGVENIYDLMDENRMNVHTLSVLNSKVQRYQELLYNSATNKKYRYQKISFEVLESFDFNTFFKSFQKQVSEEPYYKSRKNIELDRLIFRKEELFKSLNQINSILDKGETVQSDDLANLVTEKDNLLKVLSEVELKILEGEEVLFEVYRFETKESEIEKEKSEKKRVSKLGKEIKLPVLFVFLFVIGNLGVRTYKKYRAINKQ</sequence>
<dbReference type="Proteomes" id="UP000295215">
    <property type="component" value="Unassembled WGS sequence"/>
</dbReference>
<comment type="caution">
    <text evidence="2">The sequence shown here is derived from an EMBL/GenBank/DDBJ whole genome shotgun (WGS) entry which is preliminary data.</text>
</comment>
<evidence type="ECO:0000256" key="1">
    <source>
        <dbReference type="SAM" id="Phobius"/>
    </source>
</evidence>
<keyword evidence="1" id="KW-0472">Membrane</keyword>
<protein>
    <submittedName>
        <fullName evidence="2">Uncharacterized protein</fullName>
    </submittedName>
</protein>
<feature type="transmembrane region" description="Helical" evidence="1">
    <location>
        <begin position="46"/>
        <end position="63"/>
    </location>
</feature>
<feature type="transmembrane region" description="Helical" evidence="1">
    <location>
        <begin position="296"/>
        <end position="316"/>
    </location>
</feature>
<keyword evidence="3" id="KW-1185">Reference proteome</keyword>
<organism evidence="2 3">
    <name type="scientific">Myroides indicus</name>
    <dbReference type="NCBI Taxonomy" id="1323422"/>
    <lineage>
        <taxon>Bacteria</taxon>
        <taxon>Pseudomonadati</taxon>
        <taxon>Bacteroidota</taxon>
        <taxon>Flavobacteriia</taxon>
        <taxon>Flavobacteriales</taxon>
        <taxon>Flavobacteriaceae</taxon>
        <taxon>Myroides</taxon>
    </lineage>
</organism>
<dbReference type="OrthoDB" id="1452530at2"/>
<evidence type="ECO:0000313" key="2">
    <source>
        <dbReference type="EMBL" id="TDS58137.1"/>
    </source>
</evidence>
<proteinExistence type="predicted"/>
<evidence type="ECO:0000313" key="3">
    <source>
        <dbReference type="Proteomes" id="UP000295215"/>
    </source>
</evidence>
<gene>
    <name evidence="2" type="ORF">C8P70_11349</name>
</gene>
<dbReference type="AlphaFoldDB" id="A0A4R7EW69"/>
<keyword evidence="1" id="KW-1133">Transmembrane helix</keyword>
<reference evidence="2 3" key="1">
    <citation type="submission" date="2019-03" db="EMBL/GenBank/DDBJ databases">
        <title>Genomic Encyclopedia of Archaeal and Bacterial Type Strains, Phase II (KMG-II): from individual species to whole genera.</title>
        <authorList>
            <person name="Goeker M."/>
        </authorList>
    </citation>
    <scope>NUCLEOTIDE SEQUENCE [LARGE SCALE GENOMIC DNA]</scope>
    <source>
        <strain evidence="2 3">DSM 28213</strain>
    </source>
</reference>
<dbReference type="EMBL" id="SOAG01000013">
    <property type="protein sequence ID" value="TDS58137.1"/>
    <property type="molecule type" value="Genomic_DNA"/>
</dbReference>
<accession>A0A4R7EW69</accession>
<keyword evidence="1" id="KW-0812">Transmembrane</keyword>